<keyword evidence="2" id="KW-1185">Reference proteome</keyword>
<dbReference type="SUPFAM" id="SSF109604">
    <property type="entry name" value="HD-domain/PDEase-like"/>
    <property type="match status" value="1"/>
</dbReference>
<organism evidence="1 2">
    <name type="scientific">Allomesorhizobium camelthorni</name>
    <dbReference type="NCBI Taxonomy" id="475069"/>
    <lineage>
        <taxon>Bacteria</taxon>
        <taxon>Pseudomonadati</taxon>
        <taxon>Pseudomonadota</taxon>
        <taxon>Alphaproteobacteria</taxon>
        <taxon>Hyphomicrobiales</taxon>
        <taxon>Phyllobacteriaceae</taxon>
        <taxon>Allomesorhizobium</taxon>
    </lineage>
</organism>
<accession>A0A6G4WNC9</accession>
<feature type="non-terminal residue" evidence="1">
    <location>
        <position position="1"/>
    </location>
</feature>
<gene>
    <name evidence="1" type="ORF">G6N73_34855</name>
</gene>
<reference evidence="1 2" key="1">
    <citation type="submission" date="2020-02" db="EMBL/GenBank/DDBJ databases">
        <title>Genome sequence of strain CCNWXJ40-4.</title>
        <authorList>
            <person name="Gao J."/>
            <person name="Sun J."/>
        </authorList>
    </citation>
    <scope>NUCLEOTIDE SEQUENCE [LARGE SCALE GENOMIC DNA]</scope>
    <source>
        <strain evidence="1 2">CCNWXJ 40-4</strain>
    </source>
</reference>
<dbReference type="Proteomes" id="UP001642900">
    <property type="component" value="Unassembled WGS sequence"/>
</dbReference>
<comment type="caution">
    <text evidence="1">The sequence shown here is derived from an EMBL/GenBank/DDBJ whole genome shotgun (WGS) entry which is preliminary data.</text>
</comment>
<protein>
    <submittedName>
        <fullName evidence="1">Uncharacterized protein</fullName>
    </submittedName>
</protein>
<proteinExistence type="predicted"/>
<dbReference type="Gene3D" id="1.20.1250.30">
    <property type="match status" value="1"/>
</dbReference>
<dbReference type="AlphaFoldDB" id="A0A6G4WNC9"/>
<evidence type="ECO:0000313" key="2">
    <source>
        <dbReference type="Proteomes" id="UP001642900"/>
    </source>
</evidence>
<name>A0A6G4WNC9_9HYPH</name>
<sequence>PIDFEWLIANLEIEKISHGIDGTQLKDIETFCLGPKAIFSAEAYVLGLFQLYPTLYLHKATRGAEKIYSELLINVFECVKQGMLEYTGLNKSHPLSVFAVNPESPQHVLNLDDTVIWGALSLLEFSKHKGISEAAVRLRDRHLFKCCDIRLELVPAFGENDKDRVKIDEACASIEEKIKERNAEWKRSDSEGLTRILVDKAQRAPYRKFDDSKGPLNQIRIVAEDGTVKDLGLVSDVVGAIRPFKLFRAYHAPSDEEARKFILDIVHEEIKNAN</sequence>
<evidence type="ECO:0000313" key="1">
    <source>
        <dbReference type="EMBL" id="NGO56089.1"/>
    </source>
</evidence>
<dbReference type="EMBL" id="JAAKZF010000187">
    <property type="protein sequence ID" value="NGO56089.1"/>
    <property type="molecule type" value="Genomic_DNA"/>
</dbReference>
<dbReference type="RefSeq" id="WP_165034415.1">
    <property type="nucleotide sequence ID" value="NZ_JAAKZF010000187.1"/>
</dbReference>